<sequence>MKGVWAISLGLIWMISLGSVAHSKELHFSTGAWEDQFRAGRLALRSDEINRWEMPSWLGSPKLFIEGSVNRIRVKDDEESGLTALGLSPVLQWRVLGDERPLYLEAGIGGALIDSVSAGPRELSTHYQFEDLLRLSWQFSDNSESRLFLMMAHYSNAGIKSPNMGVNLVQLGFTLSF</sequence>
<proteinExistence type="predicted"/>
<protein>
    <submittedName>
        <fullName evidence="1">Acyloxyacyl hydrolase</fullName>
    </submittedName>
</protein>
<keyword evidence="1" id="KW-0378">Hydrolase</keyword>
<gene>
    <name evidence="1" type="ORF">CWE14_10090</name>
</gene>
<organism evidence="1 2">
    <name type="scientific">Aliidiomarina soli</name>
    <dbReference type="NCBI Taxonomy" id="1928574"/>
    <lineage>
        <taxon>Bacteria</taxon>
        <taxon>Pseudomonadati</taxon>
        <taxon>Pseudomonadota</taxon>
        <taxon>Gammaproteobacteria</taxon>
        <taxon>Alteromonadales</taxon>
        <taxon>Idiomarinaceae</taxon>
        <taxon>Aliidiomarina</taxon>
    </lineage>
</organism>
<dbReference type="GO" id="GO:0016787">
    <property type="term" value="F:hydrolase activity"/>
    <property type="evidence" value="ECO:0007669"/>
    <property type="project" value="UniProtKB-KW"/>
</dbReference>
<accession>A0A432WFK1</accession>
<dbReference type="Proteomes" id="UP000287823">
    <property type="component" value="Unassembled WGS sequence"/>
</dbReference>
<dbReference type="AlphaFoldDB" id="A0A432WFK1"/>
<reference evidence="1 2" key="1">
    <citation type="journal article" date="2011" name="Front. Microbiol.">
        <title>Genomic signatures of strain selection and enhancement in Bacillus atrophaeus var. globigii, a historical biowarfare simulant.</title>
        <authorList>
            <person name="Gibbons H.S."/>
            <person name="Broomall S.M."/>
            <person name="McNew L.A."/>
            <person name="Daligault H."/>
            <person name="Chapman C."/>
            <person name="Bruce D."/>
            <person name="Karavis M."/>
            <person name="Krepps M."/>
            <person name="McGregor P.A."/>
            <person name="Hong C."/>
            <person name="Park K.H."/>
            <person name="Akmal A."/>
            <person name="Feldman A."/>
            <person name="Lin J.S."/>
            <person name="Chang W.E."/>
            <person name="Higgs B.W."/>
            <person name="Demirev P."/>
            <person name="Lindquist J."/>
            <person name="Liem A."/>
            <person name="Fochler E."/>
            <person name="Read T.D."/>
            <person name="Tapia R."/>
            <person name="Johnson S."/>
            <person name="Bishop-Lilly K.A."/>
            <person name="Detter C."/>
            <person name="Han C."/>
            <person name="Sozhamannan S."/>
            <person name="Rosenzweig C.N."/>
            <person name="Skowronski E.W."/>
        </authorList>
    </citation>
    <scope>NUCLEOTIDE SEQUENCE [LARGE SCALE GENOMIC DNA]</scope>
    <source>
        <strain evidence="1 2">Y4G10-17</strain>
    </source>
</reference>
<keyword evidence="2" id="KW-1185">Reference proteome</keyword>
<name>A0A432WFK1_9GAMM</name>
<dbReference type="InterPro" id="IPR018550">
    <property type="entry name" value="Lipid-A_deacylase-rel"/>
</dbReference>
<comment type="caution">
    <text evidence="1">The sequence shown here is derived from an EMBL/GenBank/DDBJ whole genome shotgun (WGS) entry which is preliminary data.</text>
</comment>
<dbReference type="Gene3D" id="2.40.160.20">
    <property type="match status" value="1"/>
</dbReference>
<dbReference type="Pfam" id="PF09411">
    <property type="entry name" value="PagL"/>
    <property type="match status" value="1"/>
</dbReference>
<evidence type="ECO:0000313" key="2">
    <source>
        <dbReference type="Proteomes" id="UP000287823"/>
    </source>
</evidence>
<evidence type="ECO:0000313" key="1">
    <source>
        <dbReference type="EMBL" id="RUO32487.1"/>
    </source>
</evidence>
<dbReference type="RefSeq" id="WP_126799262.1">
    <property type="nucleotide sequence ID" value="NZ_PIPO01000004.1"/>
</dbReference>
<dbReference type="EMBL" id="PIPO01000004">
    <property type="protein sequence ID" value="RUO32487.1"/>
    <property type="molecule type" value="Genomic_DNA"/>
</dbReference>